<dbReference type="InterPro" id="IPR011990">
    <property type="entry name" value="TPR-like_helical_dom_sf"/>
</dbReference>
<dbReference type="SMART" id="SM00028">
    <property type="entry name" value="TPR"/>
    <property type="match status" value="3"/>
</dbReference>
<keyword evidence="1" id="KW-0677">Repeat</keyword>
<sequence length="324" mass="35419">MLHAAKIIALCAALLLLPALGCSRMERAYYLETGRYAQGIVALSKEYAQDPWNPELNYYLGRFHLALGSGEKATGYLKRATILATEDAEYHYWLGVAYHAVGESSAEERALERSLAIDPEHVPARLALANNFLDQGKAAKALTHYDLALAVEQGNLDVLWGRAQALGKLGRRTERLEVLHDYLSAGADAPMAAQAVEELNLVGDYSWRIHTVGRYRLALPAVDFAPGTDSATVRGQEALASVAKALRDDPQLNIHVVAFVAGDQELARRRAQAVAAALREETSLIDRARLSLSWLGSSQQLRLGDTTRELDESILFITDAKKGA</sequence>
<comment type="caution">
    <text evidence="5">The sequence shown here is derived from an EMBL/GenBank/DDBJ whole genome shotgun (WGS) entry which is preliminary data.</text>
</comment>
<dbReference type="InterPro" id="IPR051012">
    <property type="entry name" value="CellSynth/LPSAsmb/PSIAsmb"/>
</dbReference>
<dbReference type="PATRIC" id="fig|1262666.3.peg.1229"/>
<dbReference type="InterPro" id="IPR036737">
    <property type="entry name" value="OmpA-like_sf"/>
</dbReference>
<dbReference type="InterPro" id="IPR006665">
    <property type="entry name" value="OmpA-like"/>
</dbReference>
<evidence type="ECO:0000256" key="1">
    <source>
        <dbReference type="ARBA" id="ARBA00022737"/>
    </source>
</evidence>
<dbReference type="EMBL" id="AOSV01000011">
    <property type="protein sequence ID" value="EMG38040.1"/>
    <property type="molecule type" value="Genomic_DNA"/>
</dbReference>
<evidence type="ECO:0000256" key="2">
    <source>
        <dbReference type="ARBA" id="ARBA00022803"/>
    </source>
</evidence>
<dbReference type="InterPro" id="IPR019734">
    <property type="entry name" value="TPR_rpt"/>
</dbReference>
<dbReference type="PROSITE" id="PS50005">
    <property type="entry name" value="TPR"/>
    <property type="match status" value="1"/>
</dbReference>
<proteinExistence type="predicted"/>
<dbReference type="Pfam" id="PF00691">
    <property type="entry name" value="OmpA"/>
    <property type="match status" value="1"/>
</dbReference>
<feature type="domain" description="OmpA-like" evidence="4">
    <location>
        <begin position="224"/>
        <end position="302"/>
    </location>
</feature>
<dbReference type="Pfam" id="PF14559">
    <property type="entry name" value="TPR_19"/>
    <property type="match status" value="1"/>
</dbReference>
<dbReference type="SUPFAM" id="SSF48452">
    <property type="entry name" value="TPR-like"/>
    <property type="match status" value="1"/>
</dbReference>
<dbReference type="Proteomes" id="UP000011922">
    <property type="component" value="Unassembled WGS sequence"/>
</dbReference>
<organism evidence="5 6">
    <name type="scientific">Desulfocurvibacter africanus PCS</name>
    <dbReference type="NCBI Taxonomy" id="1262666"/>
    <lineage>
        <taxon>Bacteria</taxon>
        <taxon>Pseudomonadati</taxon>
        <taxon>Thermodesulfobacteriota</taxon>
        <taxon>Desulfovibrionia</taxon>
        <taxon>Desulfovibrionales</taxon>
        <taxon>Desulfovibrionaceae</taxon>
        <taxon>Desulfocurvibacter</taxon>
    </lineage>
</organism>
<dbReference type="PANTHER" id="PTHR45586">
    <property type="entry name" value="TPR REPEAT-CONTAINING PROTEIN PA4667"/>
    <property type="match status" value="1"/>
</dbReference>
<dbReference type="AlphaFoldDB" id="M5PVN2"/>
<gene>
    <name evidence="5" type="ORF">PCS_01210</name>
</gene>
<keyword evidence="5" id="KW-0449">Lipoprotein</keyword>
<protein>
    <submittedName>
        <fullName evidence="5">Outer membrane protein/peptidoglycan-associated lipoprotein</fullName>
    </submittedName>
</protein>
<evidence type="ECO:0000256" key="3">
    <source>
        <dbReference type="PROSITE-ProRule" id="PRU00339"/>
    </source>
</evidence>
<keyword evidence="2 3" id="KW-0802">TPR repeat</keyword>
<reference evidence="5 6" key="1">
    <citation type="journal article" date="2013" name="Genome Announc.">
        <title>Draft Genome Sequence for Desulfovibrio africanus Strain PCS.</title>
        <authorList>
            <person name="Brown S.D."/>
            <person name="Utturkar S.M."/>
            <person name="Arkin A.P."/>
            <person name="Deutschbauer A.M."/>
            <person name="Elias D.A."/>
            <person name="Hazen T.C."/>
            <person name="Chakraborty R."/>
        </authorList>
    </citation>
    <scope>NUCLEOTIDE SEQUENCE [LARGE SCALE GENOMIC DNA]</scope>
    <source>
        <strain evidence="5 6">PCS</strain>
    </source>
</reference>
<dbReference type="Gene3D" id="1.25.40.10">
    <property type="entry name" value="Tetratricopeptide repeat domain"/>
    <property type="match status" value="2"/>
</dbReference>
<evidence type="ECO:0000259" key="4">
    <source>
        <dbReference type="Pfam" id="PF00691"/>
    </source>
</evidence>
<name>M5PVN2_DESAF</name>
<evidence type="ECO:0000313" key="5">
    <source>
        <dbReference type="EMBL" id="EMG38040.1"/>
    </source>
</evidence>
<evidence type="ECO:0000313" key="6">
    <source>
        <dbReference type="Proteomes" id="UP000011922"/>
    </source>
</evidence>
<dbReference type="OrthoDB" id="5430410at2"/>
<dbReference type="RefSeq" id="WP_005985085.1">
    <property type="nucleotide sequence ID" value="NZ_AOSV01000011.1"/>
</dbReference>
<dbReference type="PANTHER" id="PTHR45586:SF1">
    <property type="entry name" value="LIPOPOLYSACCHARIDE ASSEMBLY PROTEIN B"/>
    <property type="match status" value="1"/>
</dbReference>
<dbReference type="SUPFAM" id="SSF103088">
    <property type="entry name" value="OmpA-like"/>
    <property type="match status" value="1"/>
</dbReference>
<accession>M5PVN2</accession>
<feature type="repeat" description="TPR" evidence="3">
    <location>
        <begin position="88"/>
        <end position="121"/>
    </location>
</feature>
<dbReference type="Gene3D" id="3.30.1330.60">
    <property type="entry name" value="OmpA-like domain"/>
    <property type="match status" value="1"/>
</dbReference>